<dbReference type="Proteomes" id="UP000481339">
    <property type="component" value="Unassembled WGS sequence"/>
</dbReference>
<keyword evidence="3 6" id="KW-0560">Oxidoreductase</keyword>
<dbReference type="GO" id="GO:0015036">
    <property type="term" value="F:disulfide oxidoreductase activity"/>
    <property type="evidence" value="ECO:0007669"/>
    <property type="project" value="TreeGrafter"/>
</dbReference>
<feature type="disulfide bond" description="Interchain (with AhpC); in linked form" evidence="6">
    <location>
        <position position="134"/>
    </location>
</feature>
<dbReference type="RefSeq" id="WP_158035952.1">
    <property type="nucleotide sequence ID" value="NZ_BAAAZV010000003.1"/>
</dbReference>
<dbReference type="GO" id="GO:0006979">
    <property type="term" value="P:response to oxidative stress"/>
    <property type="evidence" value="ECO:0007669"/>
    <property type="project" value="InterPro"/>
</dbReference>
<evidence type="ECO:0000313" key="9">
    <source>
        <dbReference type="Proteomes" id="UP000481339"/>
    </source>
</evidence>
<evidence type="ECO:0000256" key="6">
    <source>
        <dbReference type="HAMAP-Rule" id="MF_01676"/>
    </source>
</evidence>
<dbReference type="EC" id="1.11.1.28" evidence="6"/>
<dbReference type="PANTHER" id="PTHR33930">
    <property type="entry name" value="ALKYL HYDROPEROXIDE REDUCTASE AHPD"/>
    <property type="match status" value="1"/>
</dbReference>
<evidence type="ECO:0000256" key="5">
    <source>
        <dbReference type="ARBA" id="ARBA00023284"/>
    </source>
</evidence>
<keyword evidence="4 6" id="KW-1015">Disulfide bond</keyword>
<dbReference type="InterPro" id="IPR029032">
    <property type="entry name" value="AhpD-like"/>
</dbReference>
<evidence type="ECO:0000256" key="2">
    <source>
        <dbReference type="ARBA" id="ARBA00022862"/>
    </source>
</evidence>
<comment type="subunit">
    <text evidence="6">Homotrimer.</text>
</comment>
<dbReference type="GO" id="GO:0032843">
    <property type="term" value="F:hydroperoxide reductase activity"/>
    <property type="evidence" value="ECO:0007669"/>
    <property type="project" value="InterPro"/>
</dbReference>
<comment type="catalytic activity">
    <reaction evidence="6">
        <text>N(6)-[(R)-dihydrolipoyl]-L-lysyl-[lipoyl-carrier protein] + a hydroperoxide = N(6)-[(R)-lipoyl]-L-lysyl-[lipoyl-carrier protein] + an alcohol + H2O</text>
        <dbReference type="Rhea" id="RHEA:62636"/>
        <dbReference type="Rhea" id="RHEA-COMP:10502"/>
        <dbReference type="Rhea" id="RHEA-COMP:16355"/>
        <dbReference type="ChEBI" id="CHEBI:15377"/>
        <dbReference type="ChEBI" id="CHEBI:30879"/>
        <dbReference type="ChEBI" id="CHEBI:35924"/>
        <dbReference type="ChEBI" id="CHEBI:83099"/>
        <dbReference type="ChEBI" id="CHEBI:83100"/>
        <dbReference type="EC" id="1.11.1.28"/>
    </reaction>
</comment>
<organism evidence="8 9">
    <name type="scientific">Pseudoclavibacter caeni</name>
    <dbReference type="NCBI Taxonomy" id="908846"/>
    <lineage>
        <taxon>Bacteria</taxon>
        <taxon>Bacillati</taxon>
        <taxon>Actinomycetota</taxon>
        <taxon>Actinomycetes</taxon>
        <taxon>Micrococcales</taxon>
        <taxon>Microbacteriaceae</taxon>
        <taxon>Pseudoclavibacter</taxon>
    </lineage>
</organism>
<dbReference type="Pfam" id="PF02627">
    <property type="entry name" value="CMD"/>
    <property type="match status" value="1"/>
</dbReference>
<dbReference type="OrthoDB" id="9801997at2"/>
<keyword evidence="9" id="KW-1185">Reference proteome</keyword>
<dbReference type="GO" id="GO:0045454">
    <property type="term" value="P:cell redox homeostasis"/>
    <property type="evidence" value="ECO:0007669"/>
    <property type="project" value="TreeGrafter"/>
</dbReference>
<feature type="domain" description="Carboxymuconolactone decarboxylase-like" evidence="7">
    <location>
        <begin position="96"/>
        <end position="176"/>
    </location>
</feature>
<keyword evidence="2 6" id="KW-0049">Antioxidant</keyword>
<sequence length="177" mass="19087">MSIENLKNGLPEYAKDLKLTIGTLVRDSQLTEQQLWGTLVATAAATRVESVIVEVVAEAREHLSDTALQAALGAATIMGMNNVFYRARHFLHGAYDDMRAGLRMNIIGRSGGVEKADFELWSMAVSAINGCEQCLGSHEATVRQEGIAREQVWDAIRIASVMGGIGQAVTLAEAVEV</sequence>
<dbReference type="EMBL" id="WBKA01000002">
    <property type="protein sequence ID" value="KAB1633030.1"/>
    <property type="molecule type" value="Genomic_DNA"/>
</dbReference>
<dbReference type="InterPro" id="IPR004674">
    <property type="entry name" value="AhpD"/>
</dbReference>
<evidence type="ECO:0000313" key="8">
    <source>
        <dbReference type="EMBL" id="KAB1633030.1"/>
    </source>
</evidence>
<feature type="active site" description="Cysteine sulfenic acid (-SOH) intermediate" evidence="6">
    <location>
        <position position="134"/>
    </location>
</feature>
<name>A0A7C8FXR1_9MICO</name>
<dbReference type="PANTHER" id="PTHR33930:SF7">
    <property type="entry name" value="ALKYL HYDROPEROXIDE REDUCTASE AHPD"/>
    <property type="match status" value="1"/>
</dbReference>
<comment type="similarity">
    <text evidence="6">Belongs to the AhpD family.</text>
</comment>
<evidence type="ECO:0000256" key="4">
    <source>
        <dbReference type="ARBA" id="ARBA00023157"/>
    </source>
</evidence>
<evidence type="ECO:0000256" key="3">
    <source>
        <dbReference type="ARBA" id="ARBA00023002"/>
    </source>
</evidence>
<comment type="caution">
    <text evidence="8">The sequence shown here is derived from an EMBL/GenBank/DDBJ whole genome shotgun (WGS) entry which is preliminary data.</text>
</comment>
<dbReference type="NCBIfam" id="TIGR00778">
    <property type="entry name" value="ahpD_dom"/>
    <property type="match status" value="1"/>
</dbReference>
<dbReference type="AlphaFoldDB" id="A0A7C8FXR1"/>
<evidence type="ECO:0000259" key="7">
    <source>
        <dbReference type="Pfam" id="PF02627"/>
    </source>
</evidence>
<dbReference type="InterPro" id="IPR004675">
    <property type="entry name" value="AhpD_core"/>
</dbReference>
<comment type="function">
    <text evidence="6">Antioxidant protein with alkyl hydroperoxidase activity. Required for the reduction of the AhpC active site cysteine residues and for the regeneration of the AhpC enzyme activity.</text>
</comment>
<dbReference type="GO" id="GO:0051920">
    <property type="term" value="F:peroxiredoxin activity"/>
    <property type="evidence" value="ECO:0007669"/>
    <property type="project" value="InterPro"/>
</dbReference>
<protein>
    <recommendedName>
        <fullName evidence="6">Alkyl hydroperoxide reductase AhpD</fullName>
        <ecNumber evidence="6">1.11.1.28</ecNumber>
    </recommendedName>
    <alternativeName>
        <fullName evidence="6">Alkylhydroperoxidase AhpD</fullName>
    </alternativeName>
</protein>
<dbReference type="Gene3D" id="1.20.1290.10">
    <property type="entry name" value="AhpD-like"/>
    <property type="match status" value="1"/>
</dbReference>
<accession>A0A7C8FXR1</accession>
<dbReference type="NCBIfam" id="TIGR00777">
    <property type="entry name" value="ahpD"/>
    <property type="match status" value="1"/>
</dbReference>
<reference evidence="8 9" key="1">
    <citation type="submission" date="2019-09" db="EMBL/GenBank/DDBJ databases">
        <title>Phylogeny of genus Pseudoclavibacter and closely related genus.</title>
        <authorList>
            <person name="Li Y."/>
        </authorList>
    </citation>
    <scope>NUCLEOTIDE SEQUENCE [LARGE SCALE GENOMIC DNA]</scope>
    <source>
        <strain evidence="8 9">JCM 16921</strain>
    </source>
</reference>
<gene>
    <name evidence="6" type="primary">ahpD</name>
    <name evidence="8" type="ORF">F8O02_04065</name>
</gene>
<keyword evidence="5 6" id="KW-0676">Redox-active center</keyword>
<dbReference type="InterPro" id="IPR003779">
    <property type="entry name" value="CMD-like"/>
</dbReference>
<keyword evidence="1 6" id="KW-0575">Peroxidase</keyword>
<feature type="disulfide bond" evidence="6">
    <location>
        <begin position="131"/>
        <end position="134"/>
    </location>
</feature>
<proteinExistence type="inferred from homology"/>
<evidence type="ECO:0000256" key="1">
    <source>
        <dbReference type="ARBA" id="ARBA00022559"/>
    </source>
</evidence>
<feature type="active site" description="Proton donor" evidence="6">
    <location>
        <position position="131"/>
    </location>
</feature>
<dbReference type="SUPFAM" id="SSF69118">
    <property type="entry name" value="AhpD-like"/>
    <property type="match status" value="1"/>
</dbReference>
<dbReference type="HAMAP" id="MF_01676">
    <property type="entry name" value="AhpD"/>
    <property type="match status" value="1"/>
</dbReference>